<accession>B6BNE5</accession>
<feature type="transmembrane region" description="Helical" evidence="1">
    <location>
        <begin position="80"/>
        <end position="97"/>
    </location>
</feature>
<gene>
    <name evidence="2" type="ORF">SMGD1_2492</name>
</gene>
<dbReference type="RefSeq" id="WP_008339709.1">
    <property type="nucleotide sequence ID" value="NZ_AFRZ01000001.1"/>
</dbReference>
<evidence type="ECO:0000313" key="2">
    <source>
        <dbReference type="EMBL" id="EHP31015.1"/>
    </source>
</evidence>
<feature type="transmembrane region" description="Helical" evidence="1">
    <location>
        <begin position="36"/>
        <end position="60"/>
    </location>
</feature>
<feature type="transmembrane region" description="Helical" evidence="1">
    <location>
        <begin position="6"/>
        <end position="24"/>
    </location>
</feature>
<feature type="transmembrane region" description="Helical" evidence="1">
    <location>
        <begin position="144"/>
        <end position="167"/>
    </location>
</feature>
<accession>H1FZK8</accession>
<name>B6BNE5_SULGG</name>
<evidence type="ECO:0000256" key="1">
    <source>
        <dbReference type="SAM" id="Phobius"/>
    </source>
</evidence>
<dbReference type="STRING" id="929558.SMGD1_2492"/>
<comment type="caution">
    <text evidence="2">The sequence shown here is derived from an EMBL/GenBank/DDBJ whole genome shotgun (WGS) entry which is preliminary data.</text>
</comment>
<dbReference type="HOGENOM" id="CLU_1110933_0_0_7"/>
<dbReference type="EMBL" id="AFRZ01000001">
    <property type="protein sequence ID" value="EHP31015.1"/>
    <property type="molecule type" value="Genomic_DNA"/>
</dbReference>
<evidence type="ECO:0000313" key="3">
    <source>
        <dbReference type="Proteomes" id="UP000006431"/>
    </source>
</evidence>
<reference evidence="2 3" key="1">
    <citation type="journal article" date="2012" name="Proc. Natl. Acad. Sci. U.S.A.">
        <title>Genome and physiology of a model Epsilonproteobacterium responsible for sulfide detoxification in marine oxygen depletion zones.</title>
        <authorList>
            <person name="Grote J."/>
            <person name="Schott T."/>
            <person name="Bruckner C.G."/>
            <person name="Glockner F.O."/>
            <person name="Jost G."/>
            <person name="Teeling H."/>
            <person name="Labrenz M."/>
            <person name="Jurgens K."/>
        </authorList>
    </citation>
    <scope>NUCLEOTIDE SEQUENCE [LARGE SCALE GENOMIC DNA]</scope>
    <source>
        <strain evidence="2 3">GD1</strain>
    </source>
</reference>
<protein>
    <submittedName>
        <fullName evidence="2">Uncharacterized protein</fullName>
    </submittedName>
</protein>
<sequence length="250" mass="29305">MYDKNLIIKLFFTFMVFCLIYLFVFPVDFLSSLFKILFFLYMPDTRIGTIVIFLTIYIVYVIKRNNVINALDNYDKLYDIIFAVIIALFMNGMIQLLSEDGLIYIFDIPFLINKYEFIILSFIITFIIAVPYMIFIFHSKGKHSLSVLIVNTLFGLASLFLTTTISLKETNMYFDKSKPKIIEGIVEDRRTGSAYNRQGYGKLYYITYSGYEEREVPPSTYREMNISDKVNMYINDGYLGVKWISKITPQ</sequence>
<dbReference type="Proteomes" id="UP000006431">
    <property type="component" value="Unassembled WGS sequence"/>
</dbReference>
<keyword evidence="1" id="KW-0812">Transmembrane</keyword>
<proteinExistence type="predicted"/>
<dbReference type="PATRIC" id="fig|929558.5.peg.2483"/>
<feature type="transmembrane region" description="Helical" evidence="1">
    <location>
        <begin position="117"/>
        <end position="138"/>
    </location>
</feature>
<organism evidence="2 3">
    <name type="scientific">Sulfurimonas gotlandica (strain DSM 19862 / JCM 16533 / GD1)</name>
    <dbReference type="NCBI Taxonomy" id="929558"/>
    <lineage>
        <taxon>Bacteria</taxon>
        <taxon>Pseudomonadati</taxon>
        <taxon>Campylobacterota</taxon>
        <taxon>Epsilonproteobacteria</taxon>
        <taxon>Campylobacterales</taxon>
        <taxon>Sulfurimonadaceae</taxon>
        <taxon>Sulfurimonas</taxon>
    </lineage>
</organism>
<keyword evidence="3" id="KW-1185">Reference proteome</keyword>
<keyword evidence="1" id="KW-0472">Membrane</keyword>
<keyword evidence="1" id="KW-1133">Transmembrane helix</keyword>
<dbReference type="AlphaFoldDB" id="B6BNE5"/>